<dbReference type="InterPro" id="IPR007130">
    <property type="entry name" value="DAGAT"/>
</dbReference>
<evidence type="ECO:0000256" key="10">
    <source>
        <dbReference type="ARBA" id="ARBA00023315"/>
    </source>
</evidence>
<keyword evidence="7 11" id="KW-1133">Transmembrane helix</keyword>
<comment type="similarity">
    <text evidence="2">Belongs to the diacylglycerol acyltransferase family.</text>
</comment>
<evidence type="ECO:0000256" key="9">
    <source>
        <dbReference type="ARBA" id="ARBA00023136"/>
    </source>
</evidence>
<keyword evidence="5 11" id="KW-0812">Transmembrane</keyword>
<dbReference type="Proteomes" id="UP001491310">
    <property type="component" value="Unassembled WGS sequence"/>
</dbReference>
<keyword evidence="4" id="KW-0808">Transferase</keyword>
<sequence length="511" mass="57092">MLLCFGFVSIFPVVLLACTAALFLSHSRGAAVVIVITIAAAFLPLGKMWPAFRHSFLFDTWRRYFRMRIITPLQPFMDHSRRYLCVQFPHAAFPMGCWLNPAIVGLPGSGMPGPWEGVVASIMLQLPFIRHMFAWIGAHPADRETLAALLKRTSVGMQPEGIAGIFNGATPEREAVFLSQRKGFVRVAIQAGADILPVYHIGNSQMFSFWGPKSLSRWLRVSVGIFWGRFGLPLPRRHDIISLLGRPIPVRQADHPTAEEVDEVKVVSRNFDLPSSECPFDIECHSKTQQVWEIALPWPELPESATELLDWFSSLLEECTPCQAEQEGSTPGLAEQFEGPCKLTAVSEGAGDGRFLKVIQKSAQRERRTVSEKTRQIWKWCQDEGGASWGVSQGEIEDLLASDKPLPSNIQSVIDDRHRSAQLLDSIEEKDEARAVSIIEDNRKAAWLRNESSGNYPIHEAINQDLALLVGRLSVMPGVLQQRDAKYRVPLVLAQQLRRQGLVEILTWAAG</sequence>
<evidence type="ECO:0000256" key="6">
    <source>
        <dbReference type="ARBA" id="ARBA00022824"/>
    </source>
</evidence>
<keyword evidence="3" id="KW-0444">Lipid biosynthesis</keyword>
<keyword evidence="10" id="KW-0012">Acyltransferase</keyword>
<dbReference type="PANTHER" id="PTHR12317:SF63">
    <property type="entry name" value="DIACYLGLYCEROL O-ACYLTRANSFERASE 2"/>
    <property type="match status" value="1"/>
</dbReference>
<keyword evidence="6" id="KW-0256">Endoplasmic reticulum</keyword>
<dbReference type="EMBL" id="JALJOT010000007">
    <property type="protein sequence ID" value="KAK9908698.1"/>
    <property type="molecule type" value="Genomic_DNA"/>
</dbReference>
<evidence type="ECO:0000256" key="2">
    <source>
        <dbReference type="ARBA" id="ARBA00005420"/>
    </source>
</evidence>
<evidence type="ECO:0000256" key="1">
    <source>
        <dbReference type="ARBA" id="ARBA00004477"/>
    </source>
</evidence>
<dbReference type="PANTHER" id="PTHR12317">
    <property type="entry name" value="DIACYLGLYCEROL O-ACYLTRANSFERASE"/>
    <property type="match status" value="1"/>
</dbReference>
<evidence type="ECO:0000256" key="7">
    <source>
        <dbReference type="ARBA" id="ARBA00022989"/>
    </source>
</evidence>
<evidence type="ECO:0008006" key="14">
    <source>
        <dbReference type="Google" id="ProtNLM"/>
    </source>
</evidence>
<reference evidence="12 13" key="1">
    <citation type="journal article" date="2024" name="Nat. Commun.">
        <title>Phylogenomics reveals the evolutionary origins of lichenization in chlorophyte algae.</title>
        <authorList>
            <person name="Puginier C."/>
            <person name="Libourel C."/>
            <person name="Otte J."/>
            <person name="Skaloud P."/>
            <person name="Haon M."/>
            <person name="Grisel S."/>
            <person name="Petersen M."/>
            <person name="Berrin J.G."/>
            <person name="Delaux P.M."/>
            <person name="Dal Grande F."/>
            <person name="Keller J."/>
        </authorList>
    </citation>
    <scope>NUCLEOTIDE SEQUENCE [LARGE SCALE GENOMIC DNA]</scope>
    <source>
        <strain evidence="12 13">SAG 216-7</strain>
    </source>
</reference>
<evidence type="ECO:0000256" key="4">
    <source>
        <dbReference type="ARBA" id="ARBA00022679"/>
    </source>
</evidence>
<gene>
    <name evidence="12" type="ORF">WJX75_001591</name>
</gene>
<evidence type="ECO:0000313" key="13">
    <source>
        <dbReference type="Proteomes" id="UP001491310"/>
    </source>
</evidence>
<evidence type="ECO:0000256" key="8">
    <source>
        <dbReference type="ARBA" id="ARBA00023098"/>
    </source>
</evidence>
<proteinExistence type="inferred from homology"/>
<keyword evidence="13" id="KW-1185">Reference proteome</keyword>
<comment type="caution">
    <text evidence="12">The sequence shown here is derived from an EMBL/GenBank/DDBJ whole genome shotgun (WGS) entry which is preliminary data.</text>
</comment>
<evidence type="ECO:0000313" key="12">
    <source>
        <dbReference type="EMBL" id="KAK9908698.1"/>
    </source>
</evidence>
<feature type="transmembrane region" description="Helical" evidence="11">
    <location>
        <begin position="30"/>
        <end position="46"/>
    </location>
</feature>
<evidence type="ECO:0000256" key="11">
    <source>
        <dbReference type="SAM" id="Phobius"/>
    </source>
</evidence>
<dbReference type="Pfam" id="PF03982">
    <property type="entry name" value="DAGAT"/>
    <property type="match status" value="1"/>
</dbReference>
<keyword evidence="8" id="KW-0443">Lipid metabolism</keyword>
<protein>
    <recommendedName>
        <fullName evidence="14">Acyltransferase</fullName>
    </recommendedName>
</protein>
<accession>A0ABR2YP63</accession>
<evidence type="ECO:0000256" key="3">
    <source>
        <dbReference type="ARBA" id="ARBA00022516"/>
    </source>
</evidence>
<comment type="subcellular location">
    <subcellularLocation>
        <location evidence="1">Endoplasmic reticulum membrane</location>
        <topology evidence="1">Multi-pass membrane protein</topology>
    </subcellularLocation>
</comment>
<organism evidence="12 13">
    <name type="scientific">Coccomyxa subellipsoidea</name>
    <dbReference type="NCBI Taxonomy" id="248742"/>
    <lineage>
        <taxon>Eukaryota</taxon>
        <taxon>Viridiplantae</taxon>
        <taxon>Chlorophyta</taxon>
        <taxon>core chlorophytes</taxon>
        <taxon>Trebouxiophyceae</taxon>
        <taxon>Trebouxiophyceae incertae sedis</taxon>
        <taxon>Coccomyxaceae</taxon>
        <taxon>Coccomyxa</taxon>
    </lineage>
</organism>
<name>A0ABR2YP63_9CHLO</name>
<evidence type="ECO:0000256" key="5">
    <source>
        <dbReference type="ARBA" id="ARBA00022692"/>
    </source>
</evidence>
<keyword evidence="9 11" id="KW-0472">Membrane</keyword>